<dbReference type="PANTHER" id="PTHR37292:SF2">
    <property type="entry name" value="DUF262 DOMAIN-CONTAINING PROTEIN"/>
    <property type="match status" value="1"/>
</dbReference>
<dbReference type="Proteomes" id="UP001446205">
    <property type="component" value="Unassembled WGS sequence"/>
</dbReference>
<organism evidence="2 3">
    <name type="scientific">Thermithiobacillus plumbiphilus</name>
    <dbReference type="NCBI Taxonomy" id="1729899"/>
    <lineage>
        <taxon>Bacteria</taxon>
        <taxon>Pseudomonadati</taxon>
        <taxon>Pseudomonadota</taxon>
        <taxon>Acidithiobacillia</taxon>
        <taxon>Acidithiobacillales</taxon>
        <taxon>Thermithiobacillaceae</taxon>
        <taxon>Thermithiobacillus</taxon>
    </lineage>
</organism>
<gene>
    <name evidence="2" type="ORF">WOB96_07375</name>
</gene>
<accession>A0ABU9D7U6</accession>
<protein>
    <submittedName>
        <fullName evidence="2">DUF262 domain-containing protein</fullName>
    </submittedName>
</protein>
<proteinExistence type="predicted"/>
<dbReference type="InterPro" id="IPR004919">
    <property type="entry name" value="GmrSD_N"/>
</dbReference>
<evidence type="ECO:0000313" key="3">
    <source>
        <dbReference type="Proteomes" id="UP001446205"/>
    </source>
</evidence>
<dbReference type="PANTHER" id="PTHR37292">
    <property type="entry name" value="VNG6097C"/>
    <property type="match status" value="1"/>
</dbReference>
<feature type="domain" description="GmrSD restriction endonucleases N-terminal" evidence="1">
    <location>
        <begin position="14"/>
        <end position="252"/>
    </location>
</feature>
<evidence type="ECO:0000313" key="2">
    <source>
        <dbReference type="EMBL" id="MEK8089584.1"/>
    </source>
</evidence>
<reference evidence="2 3" key="1">
    <citation type="submission" date="2024-04" db="EMBL/GenBank/DDBJ databases">
        <authorList>
            <person name="Abashina T."/>
            <person name="Shaikin A."/>
        </authorList>
    </citation>
    <scope>NUCLEOTIDE SEQUENCE [LARGE SCALE GENOMIC DNA]</scope>
    <source>
        <strain evidence="2 3">AAFK</strain>
    </source>
</reference>
<dbReference type="RefSeq" id="WP_341370641.1">
    <property type="nucleotide sequence ID" value="NZ_JBBPCO010000006.1"/>
</dbReference>
<dbReference type="EMBL" id="JBBPCO010000006">
    <property type="protein sequence ID" value="MEK8089584.1"/>
    <property type="molecule type" value="Genomic_DNA"/>
</dbReference>
<name>A0ABU9D7U6_9PROT</name>
<comment type="caution">
    <text evidence="2">The sequence shown here is derived from an EMBL/GenBank/DDBJ whole genome shotgun (WGS) entry which is preliminary data.</text>
</comment>
<sequence>MSTFDSTKRLLPDILGDIVKGKVQLPDFQRGWVWDDEHVRGLLVSIARSFPVGAVMLLETGGEARFQVRPVENVPFFGLPPEAESLILDGQQRLTSLTQVLALKGTVKTRDNKGKPIERYYYLHILTALEGPDRLDDALLAVEPDRKQKANFGRDVVLDLSSRELECRQLYFPCSEILNSDSWEESLQEHAPECFGQYMRFRKEILTAFRSYQLPLIELKKETSKEAVCLVFEKVNTGGVPLSVFELITASYAADGYNLRDDWFGSNLRNVPSRQRRLFREPLLAGVEATDFLQAVTLLYTLERRREDIAAGRKDKQITPVSAKRSAILSLPLAAYRDWAEQVEKGFMLAAKFLRKECLTNPRDLPYRTQLAPLAAVLALLGERWLEPRIHTKLARWYWCGVLGELYGGAVETRIANDVEELLSWIEGGADEPRTIADAAFQPDRLDRLTSRLSAAYKGINVLVLREGARDFFWKANIKELDAEEVALDIHHIFPRDWCEKQGIRRKQYDAIINKTPISYKANRMIGGAAPSLYLKRLQQHQQVQLVDTAMDDILASHCIPAQTLRNDDFNEFYHMRKQALLNLIEQVMGKRVIADSEPASSDESSEGQEWRS</sequence>
<keyword evidence="3" id="KW-1185">Reference proteome</keyword>
<evidence type="ECO:0000259" key="1">
    <source>
        <dbReference type="Pfam" id="PF03235"/>
    </source>
</evidence>
<dbReference type="Pfam" id="PF03235">
    <property type="entry name" value="GmrSD_N"/>
    <property type="match status" value="1"/>
</dbReference>